<evidence type="ECO:0000313" key="2">
    <source>
        <dbReference type="Proteomes" id="UP001500842"/>
    </source>
</evidence>
<accession>A0ABN2AJI9</accession>
<gene>
    <name evidence="1" type="ORF">GCM10009788_25750</name>
</gene>
<proteinExistence type="predicted"/>
<dbReference type="EMBL" id="BAAAOR010000023">
    <property type="protein sequence ID" value="GAA1520722.1"/>
    <property type="molecule type" value="Genomic_DNA"/>
</dbReference>
<dbReference type="Proteomes" id="UP001500842">
    <property type="component" value="Unassembled WGS sequence"/>
</dbReference>
<evidence type="ECO:0000313" key="1">
    <source>
        <dbReference type="EMBL" id="GAA1520722.1"/>
    </source>
</evidence>
<sequence>MTESRRHRGRIAALITGVVLPLGAIVVASPADAATLSISDPVGDLALGSNAAVDITQVEVSHGSESLTVAVTLVDTGVLPANLSVYVDTDGDQLPEFNLYASPSGAAVYNHTDEFSWQGGSVVCSAGVSNAAQAGRRVLSLAAARACLGRPASIRVYVVAAMTGDDHSRDSAPGAPPLEGWNFDWSSPISADVAAAPLSALPPSDQPPVVGGSAKKKGAGVVIKVRDHLLLPAGVTQAQGCHGIVKLKVKRSNRVVAKAKAKVKKTCVYKKKIKIKSSQVGSAKRLKLLATFTGNGSVGRSKGAYTVKVE</sequence>
<comment type="caution">
    <text evidence="1">The sequence shown here is derived from an EMBL/GenBank/DDBJ whole genome shotgun (WGS) entry which is preliminary data.</text>
</comment>
<reference evidence="1 2" key="1">
    <citation type="journal article" date="2019" name="Int. J. Syst. Evol. Microbiol.">
        <title>The Global Catalogue of Microorganisms (GCM) 10K type strain sequencing project: providing services to taxonomists for standard genome sequencing and annotation.</title>
        <authorList>
            <consortium name="The Broad Institute Genomics Platform"/>
            <consortium name="The Broad Institute Genome Sequencing Center for Infectious Disease"/>
            <person name="Wu L."/>
            <person name="Ma J."/>
        </authorList>
    </citation>
    <scope>NUCLEOTIDE SEQUENCE [LARGE SCALE GENOMIC DNA]</scope>
    <source>
        <strain evidence="1 2">JCM 14942</strain>
    </source>
</reference>
<keyword evidence="2" id="KW-1185">Reference proteome</keyword>
<organism evidence="1 2">
    <name type="scientific">Nocardioides humi</name>
    <dbReference type="NCBI Taxonomy" id="449461"/>
    <lineage>
        <taxon>Bacteria</taxon>
        <taxon>Bacillati</taxon>
        <taxon>Actinomycetota</taxon>
        <taxon>Actinomycetes</taxon>
        <taxon>Propionibacteriales</taxon>
        <taxon>Nocardioidaceae</taxon>
        <taxon>Nocardioides</taxon>
    </lineage>
</organism>
<evidence type="ECO:0008006" key="3">
    <source>
        <dbReference type="Google" id="ProtNLM"/>
    </source>
</evidence>
<name>A0ABN2AJI9_9ACTN</name>
<protein>
    <recommendedName>
        <fullName evidence="3">Cohesin domain-containing protein</fullName>
    </recommendedName>
</protein>